<comment type="caution">
    <text evidence="2">The sequence shown here is derived from an EMBL/GenBank/DDBJ whole genome shotgun (WGS) entry which is preliminary data.</text>
</comment>
<evidence type="ECO:0000313" key="2">
    <source>
        <dbReference type="EMBL" id="MCV3273729.1"/>
    </source>
</evidence>
<reference evidence="2 3" key="1">
    <citation type="submission" date="2022-04" db="EMBL/GenBank/DDBJ databases">
        <title>Roseobacter sp. WL0113 is a bacterium isolated from neritic sediment.</title>
        <authorList>
            <person name="Wang L."/>
            <person name="He W."/>
            <person name="Zhang D.-F."/>
        </authorList>
    </citation>
    <scope>NUCLEOTIDE SEQUENCE [LARGE SCALE GENOMIC DNA]</scope>
    <source>
        <strain evidence="2 3">WL0113</strain>
    </source>
</reference>
<gene>
    <name evidence="2" type="ORF">MUB52_20035</name>
</gene>
<keyword evidence="3" id="KW-1185">Reference proteome</keyword>
<dbReference type="Proteomes" id="UP001208690">
    <property type="component" value="Unassembled WGS sequence"/>
</dbReference>
<name>A0ABT3BK45_9RHOB</name>
<dbReference type="EMBL" id="JALIEB010000019">
    <property type="protein sequence ID" value="MCV3273729.1"/>
    <property type="molecule type" value="Genomic_DNA"/>
</dbReference>
<evidence type="ECO:0000256" key="1">
    <source>
        <dbReference type="SAM" id="MobiDB-lite"/>
    </source>
</evidence>
<accession>A0ABT3BK45</accession>
<sequence>MKAPITQRAMASGADRRYSRARAKRTRADDALAALQQRADHSQPVRQLQALQRQQAPVLQAANGDTDTETELPANVPVMVSVENGKIGSIYFDDGRIRGTHLDGPADERGNHALIERYNIDMRRAHRSYSAAVKAGTHKKLKFDEWISVQLWNRDPTWVIKELPAPADMEEGPADRNATLFENFGNSDGNYAGYHPSRGAGEKKMLLRSDVDSLEKAAEAAAAVDETAKKNRAFYVELMTNAPELAPQMRMPEEIDAETAEEALTYAQKEYEKIEYWTEQDWSTGPYDDLFVLSHKLREYRQRIVDAGDDARGALAYTRDHDYRSKLTIKVGYEVRAKHATARALAASNALDALQPVASKTVADFFRTYADAIKVAEDYAAIMQNTEGAADAEGE</sequence>
<dbReference type="RefSeq" id="WP_263845938.1">
    <property type="nucleotide sequence ID" value="NZ_JALIEB010000019.1"/>
</dbReference>
<organism evidence="2 3">
    <name type="scientific">Roseobacter sinensis</name>
    <dbReference type="NCBI Taxonomy" id="2931391"/>
    <lineage>
        <taxon>Bacteria</taxon>
        <taxon>Pseudomonadati</taxon>
        <taxon>Pseudomonadota</taxon>
        <taxon>Alphaproteobacteria</taxon>
        <taxon>Rhodobacterales</taxon>
        <taxon>Roseobacteraceae</taxon>
        <taxon>Roseobacter</taxon>
    </lineage>
</organism>
<feature type="region of interest" description="Disordered" evidence="1">
    <location>
        <begin position="1"/>
        <end position="27"/>
    </location>
</feature>
<evidence type="ECO:0000313" key="3">
    <source>
        <dbReference type="Proteomes" id="UP001208690"/>
    </source>
</evidence>
<proteinExistence type="predicted"/>
<protein>
    <submittedName>
        <fullName evidence="2">Uncharacterized protein</fullName>
    </submittedName>
</protein>